<keyword evidence="4 7" id="KW-0812">Transmembrane</keyword>
<evidence type="ECO:0000313" key="9">
    <source>
        <dbReference type="EMBL" id="EFY07222.1"/>
    </source>
</evidence>
<reference evidence="9 10" key="1">
    <citation type="submission" date="2011-01" db="EMBL/GenBank/DDBJ databases">
        <authorList>
            <person name="Weinstock G."/>
            <person name="Sodergren E."/>
            <person name="Clifton S."/>
            <person name="Fulton L."/>
            <person name="Fulton B."/>
            <person name="Courtney L."/>
            <person name="Fronick C."/>
            <person name="Harrison M."/>
            <person name="Strong C."/>
            <person name="Farmer C."/>
            <person name="Delahaunty K."/>
            <person name="Markovic C."/>
            <person name="Hall O."/>
            <person name="Minx P."/>
            <person name="Tomlinson C."/>
            <person name="Mitreva M."/>
            <person name="Hou S."/>
            <person name="Chen J."/>
            <person name="Wollam A."/>
            <person name="Pepin K.H."/>
            <person name="Johnson M."/>
            <person name="Bhonagiri V."/>
            <person name="Zhang X."/>
            <person name="Suruliraj S."/>
            <person name="Warren W."/>
            <person name="Chinwalla A."/>
            <person name="Mardis E.R."/>
            <person name="Wilson R.K."/>
        </authorList>
    </citation>
    <scope>NUCLEOTIDE SEQUENCE [LARGE SCALE GENOMIC DNA]</scope>
    <source>
        <strain evidence="10">DSM 22608 / JCM 16073 / KCTC 15190 / YIT 12066</strain>
    </source>
</reference>
<protein>
    <submittedName>
        <fullName evidence="9">Nucleoside transporter</fullName>
    </submittedName>
</protein>
<dbReference type="InterPro" id="IPR036259">
    <property type="entry name" value="MFS_trans_sf"/>
</dbReference>
<organism evidence="9 10">
    <name type="scientific">Succinatimonas hippei (strain DSM 22608 / JCM 16073 / KCTC 15190 / YIT 12066)</name>
    <dbReference type="NCBI Taxonomy" id="762983"/>
    <lineage>
        <taxon>Bacteria</taxon>
        <taxon>Pseudomonadati</taxon>
        <taxon>Pseudomonadota</taxon>
        <taxon>Gammaproteobacteria</taxon>
        <taxon>Aeromonadales</taxon>
        <taxon>Succinivibrionaceae</taxon>
        <taxon>Succinatimonas</taxon>
    </lineage>
</organism>
<dbReference type="AlphaFoldDB" id="E8LJP8"/>
<dbReference type="InterPro" id="IPR020846">
    <property type="entry name" value="MFS_dom"/>
</dbReference>
<feature type="transmembrane region" description="Helical" evidence="7">
    <location>
        <begin position="158"/>
        <end position="176"/>
    </location>
</feature>
<proteinExistence type="predicted"/>
<dbReference type="RefSeq" id="WP_009143136.1">
    <property type="nucleotide sequence ID" value="NZ_GL830982.1"/>
</dbReference>
<dbReference type="OrthoDB" id="9783013at2"/>
<feature type="domain" description="Major facilitator superfamily (MFS) profile" evidence="8">
    <location>
        <begin position="193"/>
        <end position="406"/>
    </location>
</feature>
<feature type="transmembrane region" description="Helical" evidence="7">
    <location>
        <begin position="206"/>
        <end position="228"/>
    </location>
</feature>
<feature type="transmembrane region" description="Helical" evidence="7">
    <location>
        <begin position="292"/>
        <end position="315"/>
    </location>
</feature>
<dbReference type="PROSITE" id="PS50850">
    <property type="entry name" value="MFS"/>
    <property type="match status" value="1"/>
</dbReference>
<evidence type="ECO:0000256" key="6">
    <source>
        <dbReference type="ARBA" id="ARBA00023136"/>
    </source>
</evidence>
<evidence type="ECO:0000256" key="1">
    <source>
        <dbReference type="ARBA" id="ARBA00004651"/>
    </source>
</evidence>
<dbReference type="GO" id="GO:0015213">
    <property type="term" value="F:uridine transmembrane transporter activity"/>
    <property type="evidence" value="ECO:0007669"/>
    <property type="project" value="TreeGrafter"/>
</dbReference>
<feature type="transmembrane region" description="Helical" evidence="7">
    <location>
        <begin position="240"/>
        <end position="262"/>
    </location>
</feature>
<keyword evidence="2" id="KW-0813">Transport</keyword>
<evidence type="ECO:0000256" key="5">
    <source>
        <dbReference type="ARBA" id="ARBA00022989"/>
    </source>
</evidence>
<dbReference type="PANTHER" id="PTHR23522:SF4">
    <property type="entry name" value="NUCLEOSIDE PERMEASE NUPG-RELATED"/>
    <property type="match status" value="1"/>
</dbReference>
<evidence type="ECO:0000313" key="10">
    <source>
        <dbReference type="Proteomes" id="UP000018458"/>
    </source>
</evidence>
<dbReference type="SUPFAM" id="SSF103473">
    <property type="entry name" value="MFS general substrate transporter"/>
    <property type="match status" value="1"/>
</dbReference>
<gene>
    <name evidence="9" type="ORF">HMPREF9444_00932</name>
</gene>
<feature type="transmembrane region" description="Helical" evidence="7">
    <location>
        <begin position="98"/>
        <end position="119"/>
    </location>
</feature>
<dbReference type="eggNOG" id="COG2814">
    <property type="taxonomic scope" value="Bacteria"/>
</dbReference>
<evidence type="ECO:0000259" key="8">
    <source>
        <dbReference type="PROSITE" id="PS50850"/>
    </source>
</evidence>
<feature type="transmembrane region" description="Helical" evidence="7">
    <location>
        <begin position="375"/>
        <end position="392"/>
    </location>
</feature>
<dbReference type="EMBL" id="AEVO01000045">
    <property type="protein sequence ID" value="EFY07222.1"/>
    <property type="molecule type" value="Genomic_DNA"/>
</dbReference>
<keyword evidence="6 7" id="KW-0472">Membrane</keyword>
<dbReference type="HOGENOM" id="CLU_013133_1_2_6"/>
<feature type="transmembrane region" description="Helical" evidence="7">
    <location>
        <begin position="336"/>
        <end position="355"/>
    </location>
</feature>
<keyword evidence="5 7" id="KW-1133">Transmembrane helix</keyword>
<sequence length="406" mass="44678">MKLMMSRLMGMMFIQYIVQGAWVLTLGLVLSSYGMPDIIGTAYAVLGIATILSPMFVGMVADRFFSTEKLLGVMHLLLAAVLYITSGFIVAGQPTYSLIGIFFVGLIYYPTVALTNSITFHHVDGPRYFPVVRVFGSIGYVVLGLFIGQMGWSGDVMTWYVAIISAIIMGVYSFTLPHTPPKSAGAPFSIRDLLCLDAMALFKDKYFTIMMVSILILMVPKTAYSAYIPVFLNALGFDNAASMMQIGVAMEVLFVFFIPFFLTRFGFKVTLMLGMISWAIRSVLFSESALSGSYPLVIIGLILQGVCWDFFFTVADIYADKKAGDKIKAQAQSLRFIASNGVGLFFASSVCGYIFNSHVTDTGSAGLAQWETFWLFPAGIAVFVFVIFLFFFKDDVSHEPAKKAAE</sequence>
<evidence type="ECO:0000256" key="3">
    <source>
        <dbReference type="ARBA" id="ARBA00022475"/>
    </source>
</evidence>
<evidence type="ECO:0000256" key="2">
    <source>
        <dbReference type="ARBA" id="ARBA00022448"/>
    </source>
</evidence>
<dbReference type="GO" id="GO:0005886">
    <property type="term" value="C:plasma membrane"/>
    <property type="evidence" value="ECO:0007669"/>
    <property type="project" value="UniProtKB-SubCell"/>
</dbReference>
<keyword evidence="10" id="KW-1185">Reference proteome</keyword>
<dbReference type="Pfam" id="PF03825">
    <property type="entry name" value="Nuc_H_symport"/>
    <property type="match status" value="1"/>
</dbReference>
<feature type="transmembrane region" description="Helical" evidence="7">
    <location>
        <begin position="73"/>
        <end position="92"/>
    </location>
</feature>
<feature type="transmembrane region" description="Helical" evidence="7">
    <location>
        <begin position="131"/>
        <end position="152"/>
    </location>
</feature>
<dbReference type="Proteomes" id="UP000018458">
    <property type="component" value="Unassembled WGS sequence"/>
</dbReference>
<comment type="subcellular location">
    <subcellularLocation>
        <location evidence="1">Cell membrane</location>
        <topology evidence="1">Multi-pass membrane protein</topology>
    </subcellularLocation>
</comment>
<dbReference type="GO" id="GO:0015212">
    <property type="term" value="F:cytidine transmembrane transporter activity"/>
    <property type="evidence" value="ECO:0007669"/>
    <property type="project" value="TreeGrafter"/>
</dbReference>
<dbReference type="PANTHER" id="PTHR23522">
    <property type="entry name" value="BLL5896 PROTEIN"/>
    <property type="match status" value="1"/>
</dbReference>
<name>E8LJP8_SUCHY</name>
<evidence type="ECO:0000256" key="7">
    <source>
        <dbReference type="SAM" id="Phobius"/>
    </source>
</evidence>
<feature type="transmembrane region" description="Helical" evidence="7">
    <location>
        <begin position="42"/>
        <end position="61"/>
    </location>
</feature>
<dbReference type="STRING" id="762983.HMPREF9444_00932"/>
<feature type="transmembrane region" description="Helical" evidence="7">
    <location>
        <begin position="269"/>
        <end position="286"/>
    </location>
</feature>
<keyword evidence="3" id="KW-1003">Cell membrane</keyword>
<comment type="caution">
    <text evidence="9">The sequence shown here is derived from an EMBL/GenBank/DDBJ whole genome shotgun (WGS) entry which is preliminary data.</text>
</comment>
<dbReference type="Gene3D" id="1.20.1250.20">
    <property type="entry name" value="MFS general substrate transporter like domains"/>
    <property type="match status" value="2"/>
</dbReference>
<accession>E8LJP8</accession>
<evidence type="ECO:0000256" key="4">
    <source>
        <dbReference type="ARBA" id="ARBA00022692"/>
    </source>
</evidence>
<dbReference type="InterPro" id="IPR004740">
    <property type="entry name" value="Nuc_H_symport"/>
</dbReference>